<dbReference type="AlphaFoldDB" id="A0A1H4DIX7"/>
<keyword evidence="3 7" id="KW-0732">Signal</keyword>
<evidence type="ECO:0000256" key="7">
    <source>
        <dbReference type="SAM" id="SignalP"/>
    </source>
</evidence>
<organism evidence="8 9">
    <name type="scientific">Marinobacterium iners DSM 11526</name>
    <dbReference type="NCBI Taxonomy" id="1122198"/>
    <lineage>
        <taxon>Bacteria</taxon>
        <taxon>Pseudomonadati</taxon>
        <taxon>Pseudomonadota</taxon>
        <taxon>Gammaproteobacteria</taxon>
        <taxon>Oceanospirillales</taxon>
        <taxon>Oceanospirillaceae</taxon>
        <taxon>Marinobacterium</taxon>
    </lineage>
</organism>
<comment type="similarity">
    <text evidence="1">Belongs to the EcnA/EcnB lipoprotein family.</text>
</comment>
<dbReference type="Proteomes" id="UP000242469">
    <property type="component" value="Unassembled WGS sequence"/>
</dbReference>
<feature type="signal peptide" evidence="7">
    <location>
        <begin position="1"/>
        <end position="23"/>
    </location>
</feature>
<evidence type="ECO:0000256" key="4">
    <source>
        <dbReference type="ARBA" id="ARBA00023136"/>
    </source>
</evidence>
<dbReference type="EMBL" id="FNRJ01000006">
    <property type="protein sequence ID" value="SEA72731.1"/>
    <property type="molecule type" value="Genomic_DNA"/>
</dbReference>
<evidence type="ECO:0000256" key="2">
    <source>
        <dbReference type="ARBA" id="ARBA00022475"/>
    </source>
</evidence>
<keyword evidence="6" id="KW-0449">Lipoprotein</keyword>
<keyword evidence="4" id="KW-0472">Membrane</keyword>
<accession>A0A1H4DIX7</accession>
<reference evidence="9" key="1">
    <citation type="submission" date="2016-10" db="EMBL/GenBank/DDBJ databases">
        <authorList>
            <person name="Varghese N."/>
            <person name="Submissions S."/>
        </authorList>
    </citation>
    <scope>NUCLEOTIDE SEQUENCE [LARGE SCALE GENOMIC DNA]</scope>
    <source>
        <strain evidence="9">DSM 11526</strain>
    </source>
</reference>
<name>A0A1H4DIX7_9GAMM</name>
<evidence type="ECO:0000313" key="8">
    <source>
        <dbReference type="EMBL" id="SEA72731.1"/>
    </source>
</evidence>
<evidence type="ECO:0000256" key="3">
    <source>
        <dbReference type="ARBA" id="ARBA00022729"/>
    </source>
</evidence>
<dbReference type="InterPro" id="IPR012556">
    <property type="entry name" value="Entericidin"/>
</dbReference>
<dbReference type="RefSeq" id="WP_254774998.1">
    <property type="nucleotide sequence ID" value="NZ_FNRJ01000006.1"/>
</dbReference>
<gene>
    <name evidence="8" type="ORF">SAMN02745729_106125</name>
</gene>
<evidence type="ECO:0000256" key="5">
    <source>
        <dbReference type="ARBA" id="ARBA00023139"/>
    </source>
</evidence>
<evidence type="ECO:0000256" key="6">
    <source>
        <dbReference type="ARBA" id="ARBA00023288"/>
    </source>
</evidence>
<feature type="chain" id="PRO_5017276013" evidence="7">
    <location>
        <begin position="24"/>
        <end position="50"/>
    </location>
</feature>
<keyword evidence="5" id="KW-0564">Palmitate</keyword>
<proteinExistence type="inferred from homology"/>
<sequence>MRKTILGMLFGALLVLTSASALTACSTIEGAGKDIEKAGSAIKEAARKSQ</sequence>
<dbReference type="GO" id="GO:0016020">
    <property type="term" value="C:membrane"/>
    <property type="evidence" value="ECO:0007669"/>
    <property type="project" value="InterPro"/>
</dbReference>
<dbReference type="Pfam" id="PF08085">
    <property type="entry name" value="Entericidin"/>
    <property type="match status" value="1"/>
</dbReference>
<protein>
    <submittedName>
        <fullName evidence="8">Entericidin EcnA/B family protein</fullName>
    </submittedName>
</protein>
<dbReference type="PROSITE" id="PS51257">
    <property type="entry name" value="PROKAR_LIPOPROTEIN"/>
    <property type="match status" value="1"/>
</dbReference>
<evidence type="ECO:0000313" key="9">
    <source>
        <dbReference type="Proteomes" id="UP000242469"/>
    </source>
</evidence>
<evidence type="ECO:0000256" key="1">
    <source>
        <dbReference type="ARBA" id="ARBA00010296"/>
    </source>
</evidence>
<keyword evidence="2" id="KW-1003">Cell membrane</keyword>
<dbReference type="GO" id="GO:0009636">
    <property type="term" value="P:response to toxic substance"/>
    <property type="evidence" value="ECO:0007669"/>
    <property type="project" value="InterPro"/>
</dbReference>
<keyword evidence="9" id="KW-1185">Reference proteome</keyword>